<name>A0ABV9LW24_9ALTE</name>
<keyword evidence="3" id="KW-1185">Reference proteome</keyword>
<comment type="caution">
    <text evidence="2">The sequence shown here is derived from an EMBL/GenBank/DDBJ whole genome shotgun (WGS) entry which is preliminary data.</text>
</comment>
<keyword evidence="1" id="KW-0732">Signal</keyword>
<reference evidence="3" key="1">
    <citation type="journal article" date="2019" name="Int. J. Syst. Evol. Microbiol.">
        <title>The Global Catalogue of Microorganisms (GCM) 10K type strain sequencing project: providing services to taxonomists for standard genome sequencing and annotation.</title>
        <authorList>
            <consortium name="The Broad Institute Genomics Platform"/>
            <consortium name="The Broad Institute Genome Sequencing Center for Infectious Disease"/>
            <person name="Wu L."/>
            <person name="Ma J."/>
        </authorList>
    </citation>
    <scope>NUCLEOTIDE SEQUENCE [LARGE SCALE GENOMIC DNA]</scope>
    <source>
        <strain evidence="3">KACC 12507</strain>
    </source>
</reference>
<evidence type="ECO:0000313" key="2">
    <source>
        <dbReference type="EMBL" id="MFC4700455.1"/>
    </source>
</evidence>
<organism evidence="2 3">
    <name type="scientific">Glaciecola siphonariae</name>
    <dbReference type="NCBI Taxonomy" id="521012"/>
    <lineage>
        <taxon>Bacteria</taxon>
        <taxon>Pseudomonadati</taxon>
        <taxon>Pseudomonadota</taxon>
        <taxon>Gammaproteobacteria</taxon>
        <taxon>Alteromonadales</taxon>
        <taxon>Alteromonadaceae</taxon>
        <taxon>Glaciecola</taxon>
    </lineage>
</organism>
<feature type="chain" id="PRO_5046831632" evidence="1">
    <location>
        <begin position="42"/>
        <end position="154"/>
    </location>
</feature>
<dbReference type="EMBL" id="JBHSGU010000002">
    <property type="protein sequence ID" value="MFC4700455.1"/>
    <property type="molecule type" value="Genomic_DNA"/>
</dbReference>
<evidence type="ECO:0000313" key="3">
    <source>
        <dbReference type="Proteomes" id="UP001595897"/>
    </source>
</evidence>
<gene>
    <name evidence="2" type="ORF">ACFO4O_09820</name>
</gene>
<protein>
    <submittedName>
        <fullName evidence="2">Uncharacterized protein</fullName>
    </submittedName>
</protein>
<sequence length="154" mass="16685">MISDKSESVKLVKKIGAFTVAASKMISVAALLALFASSAQAQVSPETPDRVLLKNKNTEKMFDVAEPSARMELHIEGIAEPVLVRYHASESDTANSSKNDTASQSSDAELGITVLYTTEKDKETHTQIASAYQSLSGSENVVVKDMSELKTYKR</sequence>
<evidence type="ECO:0000256" key="1">
    <source>
        <dbReference type="SAM" id="SignalP"/>
    </source>
</evidence>
<accession>A0ABV9LW24</accession>
<feature type="signal peptide" evidence="1">
    <location>
        <begin position="1"/>
        <end position="41"/>
    </location>
</feature>
<dbReference type="Proteomes" id="UP001595897">
    <property type="component" value="Unassembled WGS sequence"/>
</dbReference>
<proteinExistence type="predicted"/>
<dbReference type="RefSeq" id="WP_382407878.1">
    <property type="nucleotide sequence ID" value="NZ_JBHSGU010000002.1"/>
</dbReference>